<comment type="caution">
    <text evidence="10">The sequence shown here is derived from an EMBL/GenBank/DDBJ whole genome shotgun (WGS) entry which is preliminary data.</text>
</comment>
<organism evidence="10 11">
    <name type="scientific">Loxostege sticticalis</name>
    <name type="common">Beet webworm moth</name>
    <dbReference type="NCBI Taxonomy" id="481309"/>
    <lineage>
        <taxon>Eukaryota</taxon>
        <taxon>Metazoa</taxon>
        <taxon>Ecdysozoa</taxon>
        <taxon>Arthropoda</taxon>
        <taxon>Hexapoda</taxon>
        <taxon>Insecta</taxon>
        <taxon>Pterygota</taxon>
        <taxon>Neoptera</taxon>
        <taxon>Endopterygota</taxon>
        <taxon>Lepidoptera</taxon>
        <taxon>Glossata</taxon>
        <taxon>Ditrysia</taxon>
        <taxon>Pyraloidea</taxon>
        <taxon>Crambidae</taxon>
        <taxon>Pyraustinae</taxon>
        <taxon>Loxostege</taxon>
    </lineage>
</organism>
<dbReference type="PANTHER" id="PTHR48021">
    <property type="match status" value="1"/>
</dbReference>
<evidence type="ECO:0000256" key="3">
    <source>
        <dbReference type="ARBA" id="ARBA00022475"/>
    </source>
</evidence>
<dbReference type="PROSITE" id="PS00216">
    <property type="entry name" value="SUGAR_TRANSPORT_1"/>
    <property type="match status" value="1"/>
</dbReference>
<evidence type="ECO:0000313" key="10">
    <source>
        <dbReference type="EMBL" id="KAL0812101.1"/>
    </source>
</evidence>
<dbReference type="InterPro" id="IPR005828">
    <property type="entry name" value="MFS_sugar_transport-like"/>
</dbReference>
<feature type="transmembrane region" description="Helical" evidence="8">
    <location>
        <begin position="333"/>
        <end position="350"/>
    </location>
</feature>
<dbReference type="InterPro" id="IPR036259">
    <property type="entry name" value="MFS_trans_sf"/>
</dbReference>
<feature type="transmembrane region" description="Helical" evidence="8">
    <location>
        <begin position="98"/>
        <end position="116"/>
    </location>
</feature>
<dbReference type="InterPro" id="IPR050549">
    <property type="entry name" value="MFS_Trehalose_Transporter"/>
</dbReference>
<dbReference type="FunFam" id="1.20.1250.20:FF:000218">
    <property type="entry name" value="facilitated trehalose transporter Tret1"/>
    <property type="match status" value="1"/>
</dbReference>
<feature type="transmembrane region" description="Helical" evidence="8">
    <location>
        <begin position="447"/>
        <end position="467"/>
    </location>
</feature>
<keyword evidence="7 8" id="KW-0472">Membrane</keyword>
<feature type="transmembrane region" description="Helical" evidence="8">
    <location>
        <begin position="156"/>
        <end position="174"/>
    </location>
</feature>
<evidence type="ECO:0000256" key="4">
    <source>
        <dbReference type="ARBA" id="ARBA00022597"/>
    </source>
</evidence>
<dbReference type="Pfam" id="PF00083">
    <property type="entry name" value="Sugar_tr"/>
    <property type="match status" value="1"/>
</dbReference>
<name>A0ABD0SHA3_LOXSC</name>
<keyword evidence="5 8" id="KW-0812">Transmembrane</keyword>
<keyword evidence="3" id="KW-1003">Cell membrane</keyword>
<accession>A0ABD0SHA3</accession>
<comment type="subcellular location">
    <subcellularLocation>
        <location evidence="1">Cell membrane</location>
        <topology evidence="1">Multi-pass membrane protein</topology>
    </subcellularLocation>
</comment>
<keyword evidence="6 8" id="KW-1133">Transmembrane helix</keyword>
<evidence type="ECO:0000256" key="7">
    <source>
        <dbReference type="ARBA" id="ARBA00023136"/>
    </source>
</evidence>
<protein>
    <recommendedName>
        <fullName evidence="9">Major facilitator superfamily (MFS) profile domain-containing protein</fullName>
    </recommendedName>
</protein>
<evidence type="ECO:0000256" key="1">
    <source>
        <dbReference type="ARBA" id="ARBA00004651"/>
    </source>
</evidence>
<dbReference type="SUPFAM" id="SSF103473">
    <property type="entry name" value="MFS general substrate transporter"/>
    <property type="match status" value="1"/>
</dbReference>
<feature type="transmembrane region" description="Helical" evidence="8">
    <location>
        <begin position="292"/>
        <end position="313"/>
    </location>
</feature>
<evidence type="ECO:0000256" key="2">
    <source>
        <dbReference type="ARBA" id="ARBA00022448"/>
    </source>
</evidence>
<dbReference type="PROSITE" id="PS50850">
    <property type="entry name" value="MFS"/>
    <property type="match status" value="1"/>
</dbReference>
<feature type="transmembrane region" description="Helical" evidence="8">
    <location>
        <begin position="385"/>
        <end position="409"/>
    </location>
</feature>
<gene>
    <name evidence="10" type="ORF">ABMA28_009485</name>
</gene>
<evidence type="ECO:0000256" key="8">
    <source>
        <dbReference type="SAM" id="Phobius"/>
    </source>
</evidence>
<dbReference type="Gene3D" id="1.20.1250.20">
    <property type="entry name" value="MFS general substrate transporter like domains"/>
    <property type="match status" value="1"/>
</dbReference>
<evidence type="ECO:0000256" key="6">
    <source>
        <dbReference type="ARBA" id="ARBA00022989"/>
    </source>
</evidence>
<dbReference type="InterPro" id="IPR005829">
    <property type="entry name" value="Sugar_transporter_CS"/>
</dbReference>
<dbReference type="InterPro" id="IPR020846">
    <property type="entry name" value="MFS_dom"/>
</dbReference>
<feature type="transmembrane region" description="Helical" evidence="8">
    <location>
        <begin position="180"/>
        <end position="201"/>
    </location>
</feature>
<feature type="transmembrane region" description="Helical" evidence="8">
    <location>
        <begin position="357"/>
        <end position="379"/>
    </location>
</feature>
<keyword evidence="4" id="KW-0762">Sugar transport</keyword>
<dbReference type="PANTHER" id="PTHR48021:SF33">
    <property type="entry name" value="AT22075P-RELATED"/>
    <property type="match status" value="1"/>
</dbReference>
<feature type="transmembrane region" description="Helical" evidence="8">
    <location>
        <begin position="421"/>
        <end position="441"/>
    </location>
</feature>
<dbReference type="Proteomes" id="UP001549921">
    <property type="component" value="Unassembled WGS sequence"/>
</dbReference>
<reference evidence="10 11" key="1">
    <citation type="submission" date="2024-06" db="EMBL/GenBank/DDBJ databases">
        <title>A chromosome-level genome assembly of beet webworm, Loxostege sticticalis.</title>
        <authorList>
            <person name="Zhang Y."/>
        </authorList>
    </citation>
    <scope>NUCLEOTIDE SEQUENCE [LARGE SCALE GENOMIC DNA]</scope>
    <source>
        <strain evidence="10">AQ028</strain>
        <tissue evidence="10">Male pupae</tissue>
    </source>
</reference>
<proteinExistence type="predicted"/>
<sequence length="504" mass="55662">MRQNTTFHVLVTQIFAIYGIRIRHHWLWHRFVAYLTSLTGFVYAWPSYTVANFASNETVLSRPMSTLELSLLGSLTNIGALAVTPFCGYALDTLGRKYAAMMFGLPFVFAWAVIAFTSNIPLVIIAIGFAGVGCAGQAVSSVYISEICQDSIRGALTSTTVSGFFLGLLFSYAIGGHLTYHQVVYVHLTLSILYIALLAVLKESPVFLVQRGREEEAAHSIAFYRRVDVTSKEVEVEIMKIKLQLDPRIEAILQSDNDPKATEELLTKSNSEEVKAESAWKFLIKSESSKRALATAITVMALSILMGCLVLQVYAEPLFKEAVPSMNSNQCSIFLALDFLVASFLSALMMDRLGRKFLMTTTSIASGILTLLLGTQLHYRWAPHWVTAVFIYSYCFVYNMGAAVVPFVLTAELFLPEVRGLCNSMSMACMWIVNFVVLIVFNPLVDSFGLGTIFCGFSVVCFCGAAYSQFCLPETKGLSADAIQLLFLKKRPNIARSNVLSVEA</sequence>
<feature type="transmembrane region" description="Helical" evidence="8">
    <location>
        <begin position="122"/>
        <end position="144"/>
    </location>
</feature>
<evidence type="ECO:0000256" key="5">
    <source>
        <dbReference type="ARBA" id="ARBA00022692"/>
    </source>
</evidence>
<dbReference type="EMBL" id="JBEDNZ010000023">
    <property type="protein sequence ID" value="KAL0812101.1"/>
    <property type="molecule type" value="Genomic_DNA"/>
</dbReference>
<dbReference type="AlphaFoldDB" id="A0ABD0SHA3"/>
<feature type="transmembrane region" description="Helical" evidence="8">
    <location>
        <begin position="71"/>
        <end position="91"/>
    </location>
</feature>
<keyword evidence="2" id="KW-0813">Transport</keyword>
<feature type="domain" description="Major facilitator superfamily (MFS) profile" evidence="9">
    <location>
        <begin position="32"/>
        <end position="476"/>
    </location>
</feature>
<feature type="transmembrane region" description="Helical" evidence="8">
    <location>
        <begin position="31"/>
        <end position="51"/>
    </location>
</feature>
<evidence type="ECO:0000313" key="11">
    <source>
        <dbReference type="Proteomes" id="UP001549921"/>
    </source>
</evidence>
<dbReference type="GO" id="GO:0005886">
    <property type="term" value="C:plasma membrane"/>
    <property type="evidence" value="ECO:0007669"/>
    <property type="project" value="UniProtKB-SubCell"/>
</dbReference>
<evidence type="ECO:0000259" key="9">
    <source>
        <dbReference type="PROSITE" id="PS50850"/>
    </source>
</evidence>